<evidence type="ECO:0000313" key="2">
    <source>
        <dbReference type="EMBL" id="ACU76284.1"/>
    </source>
</evidence>
<protein>
    <submittedName>
        <fullName evidence="2">Uncharacterized protein</fullName>
    </submittedName>
</protein>
<dbReference type="InterPro" id="IPR006311">
    <property type="entry name" value="TAT_signal"/>
</dbReference>
<accession>C7Q9W5</accession>
<dbReference type="eggNOG" id="COG2374">
    <property type="taxonomic scope" value="Bacteria"/>
</dbReference>
<evidence type="ECO:0000256" key="1">
    <source>
        <dbReference type="SAM" id="MobiDB-lite"/>
    </source>
</evidence>
<dbReference type="Proteomes" id="UP000000851">
    <property type="component" value="Chromosome"/>
</dbReference>
<reference evidence="2 3" key="1">
    <citation type="journal article" date="2009" name="Stand. Genomic Sci.">
        <title>Complete genome sequence of Catenulispora acidiphila type strain (ID 139908).</title>
        <authorList>
            <person name="Copeland A."/>
            <person name="Lapidus A."/>
            <person name="Glavina Del Rio T."/>
            <person name="Nolan M."/>
            <person name="Lucas S."/>
            <person name="Chen F."/>
            <person name="Tice H."/>
            <person name="Cheng J.F."/>
            <person name="Bruce D."/>
            <person name="Goodwin L."/>
            <person name="Pitluck S."/>
            <person name="Mikhailova N."/>
            <person name="Pati A."/>
            <person name="Ivanova N."/>
            <person name="Mavromatis K."/>
            <person name="Chen A."/>
            <person name="Palaniappan K."/>
            <person name="Chain P."/>
            <person name="Land M."/>
            <person name="Hauser L."/>
            <person name="Chang Y.J."/>
            <person name="Jeffries C.D."/>
            <person name="Chertkov O."/>
            <person name="Brettin T."/>
            <person name="Detter J.C."/>
            <person name="Han C."/>
            <person name="Ali Z."/>
            <person name="Tindall B.J."/>
            <person name="Goker M."/>
            <person name="Bristow J."/>
            <person name="Eisen J.A."/>
            <person name="Markowitz V."/>
            <person name="Hugenholtz P."/>
            <person name="Kyrpides N.C."/>
            <person name="Klenk H.P."/>
        </authorList>
    </citation>
    <scope>NUCLEOTIDE SEQUENCE [LARGE SCALE GENOMIC DNA]</scope>
    <source>
        <strain evidence="3">DSM 44928 / JCM 14897 / NBRC 102108 / NRRL B-24433 / ID139908</strain>
    </source>
</reference>
<dbReference type="AlphaFoldDB" id="C7Q9W5"/>
<feature type="compositionally biased region" description="Low complexity" evidence="1">
    <location>
        <begin position="372"/>
        <end position="384"/>
    </location>
</feature>
<feature type="region of interest" description="Disordered" evidence="1">
    <location>
        <begin position="362"/>
        <end position="401"/>
    </location>
</feature>
<organism evidence="2 3">
    <name type="scientific">Catenulispora acidiphila (strain DSM 44928 / JCM 14897 / NBRC 102108 / NRRL B-24433 / ID139908)</name>
    <dbReference type="NCBI Taxonomy" id="479433"/>
    <lineage>
        <taxon>Bacteria</taxon>
        <taxon>Bacillati</taxon>
        <taxon>Actinomycetota</taxon>
        <taxon>Actinomycetes</taxon>
        <taxon>Catenulisporales</taxon>
        <taxon>Catenulisporaceae</taxon>
        <taxon>Catenulispora</taxon>
    </lineage>
</organism>
<dbReference type="RefSeq" id="WP_015796009.1">
    <property type="nucleotide sequence ID" value="NC_013131.1"/>
</dbReference>
<keyword evidence="3" id="KW-1185">Reference proteome</keyword>
<dbReference type="InParanoid" id="C7Q9W5"/>
<dbReference type="OrthoDB" id="5560405at2"/>
<feature type="compositionally biased region" description="Low complexity" evidence="1">
    <location>
        <begin position="391"/>
        <end position="401"/>
    </location>
</feature>
<dbReference type="KEGG" id="cai:Caci_7459"/>
<sequence length="826" mass="81883" precursor="true">MSGTLPPPGSPISKRRAVIGAAVAGALALGAAIVPIAAGTAAASSVFTAGDIVVYRVGDGSTSLSDKAAPVFLDEYSPAGSLVRSVALPTGDNGAAHEVTASGSATSEGELTLSADGRYLLVPGYHQAVGTSSVSSTDDVTLARVGADGGVDTSTVLKGFADGNNVRGATSTDGTGIWVSGAAGIGYATLGASTYTQLTGDNVRQVQVVGGRLYTTSNKSNVGVSTVGTGTPTTSGQSVANLPGSPESSGDPYNAVLLNLSGGSAADTMYVSDNSAGKIEKFSLANGSWKAEGSKSLSNVVDLTGSVVGGKAVLYATGSGSSGTSGTLSTLTDSAGVGASLSGSVTTLATAPSKQAFRGIALAPTAGGGTGPTSPSTAPTSTPASTPPSTPASTPSGSKTPTLAASLATLLGAVGNTNNPAATLTIGDAYYGASAVTLTAKSSSTSVVPSSGLVFSGTGPTRTLAVTPAKAGYATLTVTATAPDGNTATGTIAYAASIADASDPAADYYSGIGNASVMIDAGGGYFLIGDDETNVLYLYQQGVTTPIKTFDFTAILPDGTDAVDIEAGARVGNRIYWSGSMSNSGSAGNLEPATDTLFATDIAGSGASTNLTYVGAYTNLRADMVAWDKANGNTLGLAASAAEGQGSKDPAGFNIEGMEFAPSSTSTAYFAFRAPQESPSNRTKALIVPATNVDQLVTGAASKATFGNAIQMDLGGLGIRDIRKNADNQYVIVSGTADGSNNAAALYSWDGVATDAPAKDALTMPTSAASGAWEIIGNVPDPLVSGSPLSMAQDDGDVVWYNDGKTSKDGLTAQYMKFLRDTLTWR</sequence>
<feature type="region of interest" description="Disordered" evidence="1">
    <location>
        <begin position="228"/>
        <end position="248"/>
    </location>
</feature>
<dbReference type="HOGENOM" id="CLU_342800_0_0_11"/>
<evidence type="ECO:0000313" key="3">
    <source>
        <dbReference type="Proteomes" id="UP000000851"/>
    </source>
</evidence>
<name>C7Q9W5_CATAD</name>
<proteinExistence type="predicted"/>
<feature type="compositionally biased region" description="Low complexity" evidence="1">
    <location>
        <begin position="228"/>
        <end position="239"/>
    </location>
</feature>
<dbReference type="EMBL" id="CP001700">
    <property type="protein sequence ID" value="ACU76284.1"/>
    <property type="molecule type" value="Genomic_DNA"/>
</dbReference>
<gene>
    <name evidence="2" type="ordered locus">Caci_7459</name>
</gene>
<dbReference type="STRING" id="479433.Caci_7459"/>
<dbReference type="PROSITE" id="PS51318">
    <property type="entry name" value="TAT"/>
    <property type="match status" value="1"/>
</dbReference>